<dbReference type="AlphaFoldDB" id="A0A7R9Q4A5"/>
<sequence length="336" mass="38963">MAATVSLMSLSPVDHTMKCVSSPVTSMSSQSTAESGSESHAFVTLVMKSDKYMAGALVLAQSLRNNRTNSSLVCMITHDISVRAAKVLKKWYDFVWTVPYIRQRCVTFKTRRQRDLYEDWIEESFTKWNCLNHEMFGRFDKVLFIDADMMVANNCDHQLFGLDPPAMTFSLPWAKPYCPHGIDNPYGELRHGITVDVDLIKRGFHTFLGIGSLVLVRPDQRVFNQMLKLLRNQMFFGSKECFSGFDEQLICATYVSLNQSFRHIHQCYNWSVSKWEWLSIAGEGDTHPKIVHFYGDQKPWYSSRNFQWSDTIEWWTIADQIIASDDSTRRFFELQF</sequence>
<gene>
    <name evidence="1" type="ORF">OSB1V03_LOCUS12413</name>
</gene>
<dbReference type="Proteomes" id="UP000759131">
    <property type="component" value="Unassembled WGS sequence"/>
</dbReference>
<evidence type="ECO:0000313" key="2">
    <source>
        <dbReference type="Proteomes" id="UP000759131"/>
    </source>
</evidence>
<dbReference type="Gene3D" id="3.90.550.10">
    <property type="entry name" value="Spore Coat Polysaccharide Biosynthesis Protein SpsA, Chain A"/>
    <property type="match status" value="1"/>
</dbReference>
<accession>A0A7R9Q4A5</accession>
<dbReference type="PANTHER" id="PTHR11183">
    <property type="entry name" value="GLYCOGENIN SUBFAMILY MEMBER"/>
    <property type="match status" value="1"/>
</dbReference>
<dbReference type="OrthoDB" id="2014201at2759"/>
<organism evidence="1">
    <name type="scientific">Medioppia subpectinata</name>
    <dbReference type="NCBI Taxonomy" id="1979941"/>
    <lineage>
        <taxon>Eukaryota</taxon>
        <taxon>Metazoa</taxon>
        <taxon>Ecdysozoa</taxon>
        <taxon>Arthropoda</taxon>
        <taxon>Chelicerata</taxon>
        <taxon>Arachnida</taxon>
        <taxon>Acari</taxon>
        <taxon>Acariformes</taxon>
        <taxon>Sarcoptiformes</taxon>
        <taxon>Oribatida</taxon>
        <taxon>Brachypylina</taxon>
        <taxon>Oppioidea</taxon>
        <taxon>Oppiidae</taxon>
        <taxon>Medioppia</taxon>
    </lineage>
</organism>
<dbReference type="InterPro" id="IPR029044">
    <property type="entry name" value="Nucleotide-diphossugar_trans"/>
</dbReference>
<protein>
    <submittedName>
        <fullName evidence="1">Uncharacterized protein</fullName>
    </submittedName>
</protein>
<dbReference type="SUPFAM" id="SSF53448">
    <property type="entry name" value="Nucleotide-diphospho-sugar transferases"/>
    <property type="match status" value="1"/>
</dbReference>
<keyword evidence="2" id="KW-1185">Reference proteome</keyword>
<name>A0A7R9Q4A5_9ACAR</name>
<proteinExistence type="predicted"/>
<evidence type="ECO:0000313" key="1">
    <source>
        <dbReference type="EMBL" id="CAD7632006.1"/>
    </source>
</evidence>
<reference evidence="1" key="1">
    <citation type="submission" date="2020-11" db="EMBL/GenBank/DDBJ databases">
        <authorList>
            <person name="Tran Van P."/>
        </authorList>
    </citation>
    <scope>NUCLEOTIDE SEQUENCE</scope>
</reference>
<dbReference type="InterPro" id="IPR050587">
    <property type="entry name" value="GNT1/Glycosyltrans_8"/>
</dbReference>
<dbReference type="EMBL" id="OC864876">
    <property type="protein sequence ID" value="CAD7632006.1"/>
    <property type="molecule type" value="Genomic_DNA"/>
</dbReference>
<dbReference type="EMBL" id="CAJPIZ010010301">
    <property type="protein sequence ID" value="CAG2112436.1"/>
    <property type="molecule type" value="Genomic_DNA"/>
</dbReference>